<keyword evidence="1" id="KW-0732">Signal</keyword>
<dbReference type="InterPro" id="IPR036179">
    <property type="entry name" value="Ig-like_dom_sf"/>
</dbReference>
<dbReference type="InterPro" id="IPR013783">
    <property type="entry name" value="Ig-like_fold"/>
</dbReference>
<dbReference type="InterPro" id="IPR013106">
    <property type="entry name" value="Ig_V-set"/>
</dbReference>
<dbReference type="STRING" id="7897.ENSLACP00000013641"/>
<keyword evidence="5" id="KW-1185">Reference proteome</keyword>
<feature type="domain" description="Ig-like" evidence="3">
    <location>
        <begin position="1"/>
        <end position="78"/>
    </location>
</feature>
<dbReference type="GeneTree" id="ENSGT01150000288614"/>
<name>H3AVH0_LATCH</name>
<organism evidence="4 5">
    <name type="scientific">Latimeria chalumnae</name>
    <name type="common">Coelacanth</name>
    <dbReference type="NCBI Taxonomy" id="7897"/>
    <lineage>
        <taxon>Eukaryota</taxon>
        <taxon>Metazoa</taxon>
        <taxon>Chordata</taxon>
        <taxon>Craniata</taxon>
        <taxon>Vertebrata</taxon>
        <taxon>Euteleostomi</taxon>
        <taxon>Coelacanthiformes</taxon>
        <taxon>Coelacanthidae</taxon>
        <taxon>Latimeria</taxon>
    </lineage>
</organism>
<dbReference type="eggNOG" id="ENOG502SA48">
    <property type="taxonomic scope" value="Eukaryota"/>
</dbReference>
<sequence>GHIELHCTQSGSQSGMYWYQQRRGEGLKLIGHNTNTGEPTLDKNFPSSRFQILRKETIGKGSLKISNLTAADTAVYFCAFGDHSGTEQAPSCTKTPEELLLFSVGSSGTVITQSPSVCVKKGQSVQLQCEQDGSDSYMYWYRQDRQEGLRLLFYSVAQGNVEKSDDPPSRFSAQRPSTKSFPLNVTKVESEDTAVYLC</sequence>
<accession>H3AVH0</accession>
<protein>
    <recommendedName>
        <fullName evidence="3">Ig-like domain-containing protein</fullName>
    </recommendedName>
</protein>
<evidence type="ECO:0000313" key="5">
    <source>
        <dbReference type="Proteomes" id="UP000008672"/>
    </source>
</evidence>
<dbReference type="PANTHER" id="PTHR23268">
    <property type="entry name" value="T-CELL RECEPTOR BETA CHAIN"/>
    <property type="match status" value="1"/>
</dbReference>
<evidence type="ECO:0000259" key="3">
    <source>
        <dbReference type="PROSITE" id="PS50835"/>
    </source>
</evidence>
<dbReference type="GO" id="GO:0005886">
    <property type="term" value="C:plasma membrane"/>
    <property type="evidence" value="ECO:0007669"/>
    <property type="project" value="TreeGrafter"/>
</dbReference>
<evidence type="ECO:0000256" key="1">
    <source>
        <dbReference type="ARBA" id="ARBA00022729"/>
    </source>
</evidence>
<dbReference type="Pfam" id="PF07686">
    <property type="entry name" value="V-set"/>
    <property type="match status" value="2"/>
</dbReference>
<dbReference type="EMBL" id="AFYH01120024">
    <property type="status" value="NOT_ANNOTATED_CDS"/>
    <property type="molecule type" value="Genomic_DNA"/>
</dbReference>
<dbReference type="SUPFAM" id="SSF48726">
    <property type="entry name" value="Immunoglobulin"/>
    <property type="match status" value="2"/>
</dbReference>
<dbReference type="Proteomes" id="UP000008672">
    <property type="component" value="Unassembled WGS sequence"/>
</dbReference>
<reference evidence="5" key="1">
    <citation type="submission" date="2011-08" db="EMBL/GenBank/DDBJ databases">
        <title>The draft genome of Latimeria chalumnae.</title>
        <authorList>
            <person name="Di Palma F."/>
            <person name="Alfoldi J."/>
            <person name="Johnson J."/>
            <person name="Berlin A."/>
            <person name="Gnerre S."/>
            <person name="Jaffe D."/>
            <person name="MacCallum I."/>
            <person name="Young S."/>
            <person name="Walker B.J."/>
            <person name="Lander E."/>
            <person name="Lindblad-Toh K."/>
        </authorList>
    </citation>
    <scope>NUCLEOTIDE SEQUENCE [LARGE SCALE GENOMIC DNA]</scope>
    <source>
        <strain evidence="5">Wild caught</strain>
    </source>
</reference>
<dbReference type="Ensembl" id="ENSLACT00000013738.1">
    <property type="protein sequence ID" value="ENSLACP00000013641.1"/>
    <property type="gene ID" value="ENSLACG00000012007.1"/>
</dbReference>
<dbReference type="OMA" id="YCAANDK"/>
<dbReference type="HOGENOM" id="CLU_077975_1_2_1"/>
<keyword evidence="2" id="KW-0391">Immunity</keyword>
<dbReference type="InterPro" id="IPR007110">
    <property type="entry name" value="Ig-like_dom"/>
</dbReference>
<dbReference type="AlphaFoldDB" id="H3AVH0"/>
<reference evidence="4" key="2">
    <citation type="submission" date="2025-08" db="UniProtKB">
        <authorList>
            <consortium name="Ensembl"/>
        </authorList>
    </citation>
    <scope>IDENTIFICATION</scope>
</reference>
<dbReference type="InParanoid" id="H3AVH0"/>
<dbReference type="GO" id="GO:0007166">
    <property type="term" value="P:cell surface receptor signaling pathway"/>
    <property type="evidence" value="ECO:0007669"/>
    <property type="project" value="TreeGrafter"/>
</dbReference>
<evidence type="ECO:0000313" key="4">
    <source>
        <dbReference type="Ensembl" id="ENSLACP00000013641.1"/>
    </source>
</evidence>
<feature type="domain" description="Ig-like" evidence="3">
    <location>
        <begin position="90"/>
        <end position="198"/>
    </location>
</feature>
<evidence type="ECO:0000256" key="2">
    <source>
        <dbReference type="ARBA" id="ARBA00022859"/>
    </source>
</evidence>
<dbReference type="SMART" id="SM00406">
    <property type="entry name" value="IGv"/>
    <property type="match status" value="2"/>
</dbReference>
<dbReference type="Gene3D" id="2.60.40.10">
    <property type="entry name" value="Immunoglobulins"/>
    <property type="match status" value="2"/>
</dbReference>
<reference evidence="4" key="3">
    <citation type="submission" date="2025-09" db="UniProtKB">
        <authorList>
            <consortium name="Ensembl"/>
        </authorList>
    </citation>
    <scope>IDENTIFICATION</scope>
</reference>
<dbReference type="PROSITE" id="PS50835">
    <property type="entry name" value="IG_LIKE"/>
    <property type="match status" value="2"/>
</dbReference>
<proteinExistence type="predicted"/>
<dbReference type="InterPro" id="IPR050413">
    <property type="entry name" value="TCR_beta_variable"/>
</dbReference>
<dbReference type="FunCoup" id="H3AVH0">
    <property type="interactions" value="450"/>
</dbReference>
<dbReference type="GO" id="GO:0002376">
    <property type="term" value="P:immune system process"/>
    <property type="evidence" value="ECO:0007669"/>
    <property type="project" value="UniProtKB-KW"/>
</dbReference>